<dbReference type="AlphaFoldDB" id="A0A9P7BDW8"/>
<name>A0A9P7BDW8_MAUEX</name>
<dbReference type="Proteomes" id="UP000750334">
    <property type="component" value="Unassembled WGS sequence"/>
</dbReference>
<keyword evidence="3" id="KW-1185">Reference proteome</keyword>
<evidence type="ECO:0000313" key="2">
    <source>
        <dbReference type="EMBL" id="KAG0672646.1"/>
    </source>
</evidence>
<evidence type="ECO:0000256" key="1">
    <source>
        <dbReference type="SAM" id="MobiDB-lite"/>
    </source>
</evidence>
<organism evidence="2 3">
    <name type="scientific">Maudiozyma exigua</name>
    <name type="common">Yeast</name>
    <name type="synonym">Kazachstania exigua</name>
    <dbReference type="NCBI Taxonomy" id="34358"/>
    <lineage>
        <taxon>Eukaryota</taxon>
        <taxon>Fungi</taxon>
        <taxon>Dikarya</taxon>
        <taxon>Ascomycota</taxon>
        <taxon>Saccharomycotina</taxon>
        <taxon>Saccharomycetes</taxon>
        <taxon>Saccharomycetales</taxon>
        <taxon>Saccharomycetaceae</taxon>
        <taxon>Maudiozyma</taxon>
    </lineage>
</organism>
<gene>
    <name evidence="2" type="ORF">C6P45_000077</name>
</gene>
<reference evidence="2 3" key="1">
    <citation type="submission" date="2020-11" db="EMBL/GenBank/DDBJ databases">
        <title>Kefir isolates.</title>
        <authorList>
            <person name="Marcisauskas S."/>
            <person name="Kim Y."/>
            <person name="Blasche S."/>
        </authorList>
    </citation>
    <scope>NUCLEOTIDE SEQUENCE [LARGE SCALE GENOMIC DNA]</scope>
    <source>
        <strain evidence="2 3">OG2</strain>
    </source>
</reference>
<evidence type="ECO:0008006" key="4">
    <source>
        <dbReference type="Google" id="ProtNLM"/>
    </source>
</evidence>
<accession>A0A9P7BDW8</accession>
<feature type="region of interest" description="Disordered" evidence="1">
    <location>
        <begin position="207"/>
        <end position="233"/>
    </location>
</feature>
<comment type="caution">
    <text evidence="2">The sequence shown here is derived from an EMBL/GenBank/DDBJ whole genome shotgun (WGS) entry which is preliminary data.</text>
</comment>
<protein>
    <recommendedName>
        <fullName evidence="4">Inner membrane assembly complex subunit 22</fullName>
    </recommendedName>
</protein>
<proteinExistence type="predicted"/>
<dbReference type="OrthoDB" id="2253354at2759"/>
<evidence type="ECO:0000313" key="3">
    <source>
        <dbReference type="Proteomes" id="UP000750334"/>
    </source>
</evidence>
<sequence length="233" mass="26839">MYRMMKPRFSGLRVPKAIRNVIRFQHSGTSTGITEDYAARATFDRSMIRPFIWVVVFGSLVTHVIDRRQAYNDMEKRYALKITILNDLLAKVESGDRNISEENIDKELELVNKMFVKDKSLGMKEVEHVLSQMQITVPKQEAYDFDEEESLEDIWKSIVEDSTTDKPLEKCKKIVEPVIKATDTSADGIVLDKETLQRLRAEEKYEAKDFNQSTDQHLIVENPGDLSSSAKFL</sequence>
<dbReference type="EMBL" id="PUHR01000001">
    <property type="protein sequence ID" value="KAG0672646.1"/>
    <property type="molecule type" value="Genomic_DNA"/>
</dbReference>